<feature type="domain" description="PAS" evidence="2">
    <location>
        <begin position="183"/>
        <end position="214"/>
    </location>
</feature>
<sequence>MRFTFPERHVNHWARLERRFMPASAWAGDPLTFWRERILFIICFLVSTLGVVVLIPSITLAFLEGLWTVVVLDTAAYLFQLIDTLVPLAIALMLNDLKKALSKEQETSASMRESQSRYRTLAKNFPNGALCLIDHDFRFLAADGQELQKHRLSSDRLIGRTVDQVMPEIAGIIRTECARVFQGIITVARDGAIIDVNSAFVEILGAPSRQAVLEANAFRSPHIQLTRFPDQLKDCMDHGSSGAHETSFTSSWNTSVYLRCATC</sequence>
<accession>A0A5K7YSK8</accession>
<keyword evidence="5" id="KW-1185">Reference proteome</keyword>
<evidence type="ECO:0000256" key="1">
    <source>
        <dbReference type="SAM" id="Phobius"/>
    </source>
</evidence>
<feature type="transmembrane region" description="Helical" evidence="1">
    <location>
        <begin position="75"/>
        <end position="94"/>
    </location>
</feature>
<evidence type="ECO:0000313" key="5">
    <source>
        <dbReference type="Proteomes" id="UP000427906"/>
    </source>
</evidence>
<name>A0A5K7YSK8_9BACT</name>
<evidence type="ECO:0000313" key="4">
    <source>
        <dbReference type="EMBL" id="BBO72326.1"/>
    </source>
</evidence>
<dbReference type="Pfam" id="PF13188">
    <property type="entry name" value="PAS_8"/>
    <property type="match status" value="1"/>
</dbReference>
<evidence type="ECO:0000259" key="2">
    <source>
        <dbReference type="Pfam" id="PF13188"/>
    </source>
</evidence>
<dbReference type="RefSeq" id="WP_167528026.1">
    <property type="nucleotide sequence ID" value="NZ_AP021874.1"/>
</dbReference>
<evidence type="ECO:0008006" key="6">
    <source>
        <dbReference type="Google" id="ProtNLM"/>
    </source>
</evidence>
<dbReference type="InterPro" id="IPR035965">
    <property type="entry name" value="PAS-like_dom_sf"/>
</dbReference>
<dbReference type="Pfam" id="PF20969">
    <property type="entry name" value="MASE11"/>
    <property type="match status" value="1"/>
</dbReference>
<dbReference type="InterPro" id="IPR048437">
    <property type="entry name" value="MASE11"/>
</dbReference>
<dbReference type="InterPro" id="IPR000014">
    <property type="entry name" value="PAS"/>
</dbReference>
<dbReference type="AlphaFoldDB" id="A0A5K7YSK8"/>
<protein>
    <recommendedName>
        <fullName evidence="6">PAS domain-containing protein</fullName>
    </recommendedName>
</protein>
<dbReference type="KEGG" id="dalk:DSCA_62560"/>
<feature type="domain" description="MASE11" evidence="3">
    <location>
        <begin position="33"/>
        <end position="81"/>
    </location>
</feature>
<keyword evidence="1" id="KW-0472">Membrane</keyword>
<keyword evidence="1" id="KW-1133">Transmembrane helix</keyword>
<evidence type="ECO:0000259" key="3">
    <source>
        <dbReference type="Pfam" id="PF20969"/>
    </source>
</evidence>
<dbReference type="Proteomes" id="UP000427906">
    <property type="component" value="Chromosome"/>
</dbReference>
<dbReference type="EMBL" id="AP021874">
    <property type="protein sequence ID" value="BBO72326.1"/>
    <property type="molecule type" value="Genomic_DNA"/>
</dbReference>
<feature type="transmembrane region" description="Helical" evidence="1">
    <location>
        <begin position="38"/>
        <end position="63"/>
    </location>
</feature>
<keyword evidence="1" id="KW-0812">Transmembrane</keyword>
<proteinExistence type="predicted"/>
<dbReference type="SUPFAM" id="SSF55785">
    <property type="entry name" value="PYP-like sensor domain (PAS domain)"/>
    <property type="match status" value="2"/>
</dbReference>
<organism evidence="4 5">
    <name type="scientific">Desulfosarcina alkanivorans</name>
    <dbReference type="NCBI Taxonomy" id="571177"/>
    <lineage>
        <taxon>Bacteria</taxon>
        <taxon>Pseudomonadati</taxon>
        <taxon>Thermodesulfobacteriota</taxon>
        <taxon>Desulfobacteria</taxon>
        <taxon>Desulfobacterales</taxon>
        <taxon>Desulfosarcinaceae</taxon>
        <taxon>Desulfosarcina</taxon>
    </lineage>
</organism>
<dbReference type="Gene3D" id="3.30.450.20">
    <property type="entry name" value="PAS domain"/>
    <property type="match status" value="1"/>
</dbReference>
<reference evidence="4 5" key="1">
    <citation type="submission" date="2019-11" db="EMBL/GenBank/DDBJ databases">
        <title>Comparative genomics of hydrocarbon-degrading Desulfosarcina strains.</title>
        <authorList>
            <person name="Watanabe M."/>
            <person name="Kojima H."/>
            <person name="Fukui M."/>
        </authorList>
    </citation>
    <scope>NUCLEOTIDE SEQUENCE [LARGE SCALE GENOMIC DNA]</scope>
    <source>
        <strain evidence="4 5">PL12</strain>
    </source>
</reference>
<gene>
    <name evidence="4" type="ORF">DSCA_62560</name>
</gene>